<comment type="caution">
    <text evidence="2">The sequence shown here is derived from an EMBL/GenBank/DDBJ whole genome shotgun (WGS) entry which is preliminary data.</text>
</comment>
<sequence>MNSQLAVVIVLYQQTISQSPSYEVLKQAIKEGTIYLVVYDNSSVAHEDPIFDHENVHYRHDPTNPGLAQAYNYGLSCVTSACSLVTLDQDTQIDMDYFDVVHQIEWSNELAAAVPRVFAANRQISPVLSAQYINRHFKVVDQPGIFHDRIMAINSGVVFSCQFLKQINGFNPMFPLDFLDHWMFWQIAQLKKEILVLDIRIEHDLSVLDYKKVSTERYRSILNAEDNFYQGYDRVHLRQHRKQLILRTIKQFLTIKNRGIWRLTLRSLVDNWKV</sequence>
<reference evidence="2 3" key="1">
    <citation type="submission" date="2017-05" db="EMBL/GenBank/DDBJ databases">
        <title>The Genome Sequence of Enterococcus sp. 10A9_DIV0425.</title>
        <authorList>
            <consortium name="The Broad Institute Genomics Platform"/>
            <consortium name="The Broad Institute Genomic Center for Infectious Diseases"/>
            <person name="Earl A."/>
            <person name="Manson A."/>
            <person name="Schwartman J."/>
            <person name="Gilmore M."/>
            <person name="Abouelleil A."/>
            <person name="Cao P."/>
            <person name="Chapman S."/>
            <person name="Cusick C."/>
            <person name="Shea T."/>
            <person name="Young S."/>
            <person name="Neafsey D."/>
            <person name="Nusbaum C."/>
            <person name="Birren B."/>
        </authorList>
    </citation>
    <scope>NUCLEOTIDE SEQUENCE [LARGE SCALE GENOMIC DNA]</scope>
    <source>
        <strain evidence="2 3">10A9_DIV0425</strain>
    </source>
</reference>
<evidence type="ECO:0000313" key="2">
    <source>
        <dbReference type="EMBL" id="OTP09534.1"/>
    </source>
</evidence>
<protein>
    <recommendedName>
        <fullName evidence="1">Glycosyltransferase 2-like domain-containing protein</fullName>
    </recommendedName>
</protein>
<dbReference type="EMBL" id="NGMO01000004">
    <property type="protein sequence ID" value="OTP09534.1"/>
    <property type="molecule type" value="Genomic_DNA"/>
</dbReference>
<dbReference type="SUPFAM" id="SSF53448">
    <property type="entry name" value="Nucleotide-diphospho-sugar transferases"/>
    <property type="match status" value="1"/>
</dbReference>
<keyword evidence="3" id="KW-1185">Reference proteome</keyword>
<dbReference type="STRING" id="1987383.A5844_002312"/>
<organism evidence="2 3">
    <name type="scientific">Candidatus Enterococcus wittei</name>
    <dbReference type="NCBI Taxonomy" id="1987383"/>
    <lineage>
        <taxon>Bacteria</taxon>
        <taxon>Bacillati</taxon>
        <taxon>Bacillota</taxon>
        <taxon>Bacilli</taxon>
        <taxon>Lactobacillales</taxon>
        <taxon>Enterococcaceae</taxon>
        <taxon>Enterococcus</taxon>
    </lineage>
</organism>
<evidence type="ECO:0000313" key="3">
    <source>
        <dbReference type="Proteomes" id="UP000194933"/>
    </source>
</evidence>
<name>A0A242JW34_9ENTE</name>
<dbReference type="Proteomes" id="UP000194933">
    <property type="component" value="Unassembled WGS sequence"/>
</dbReference>
<dbReference type="Gene3D" id="3.90.550.10">
    <property type="entry name" value="Spore Coat Polysaccharide Biosynthesis Protein SpsA, Chain A"/>
    <property type="match status" value="1"/>
</dbReference>
<feature type="domain" description="Glycosyltransferase 2-like" evidence="1">
    <location>
        <begin position="35"/>
        <end position="128"/>
    </location>
</feature>
<dbReference type="InterPro" id="IPR001173">
    <property type="entry name" value="Glyco_trans_2-like"/>
</dbReference>
<gene>
    <name evidence="2" type="ORF">A5844_002312</name>
</gene>
<proteinExistence type="predicted"/>
<dbReference type="RefSeq" id="WP_086285361.1">
    <property type="nucleotide sequence ID" value="NZ_NGMO01000004.1"/>
</dbReference>
<dbReference type="Pfam" id="PF00535">
    <property type="entry name" value="Glycos_transf_2"/>
    <property type="match status" value="1"/>
</dbReference>
<evidence type="ECO:0000259" key="1">
    <source>
        <dbReference type="Pfam" id="PF00535"/>
    </source>
</evidence>
<accession>A0A242JW34</accession>
<dbReference type="InterPro" id="IPR029044">
    <property type="entry name" value="Nucleotide-diphossugar_trans"/>
</dbReference>
<dbReference type="AlphaFoldDB" id="A0A242JW34"/>